<keyword evidence="4" id="KW-1185">Reference proteome</keyword>
<evidence type="ECO:0000313" key="3">
    <source>
        <dbReference type="EMBL" id="CAE7200788.1"/>
    </source>
</evidence>
<evidence type="ECO:0000259" key="2">
    <source>
        <dbReference type="Pfam" id="PF16655"/>
    </source>
</evidence>
<dbReference type="CDD" id="cd07389">
    <property type="entry name" value="MPP_PhoD"/>
    <property type="match status" value="1"/>
</dbReference>
<dbReference type="InterPro" id="IPR038607">
    <property type="entry name" value="PhoD-like_sf"/>
</dbReference>
<dbReference type="Proteomes" id="UP000604046">
    <property type="component" value="Unassembled WGS sequence"/>
</dbReference>
<proteinExistence type="predicted"/>
<feature type="domain" description="PhoD-like phosphatase metallophosphatase" evidence="1">
    <location>
        <begin position="133"/>
        <end position="575"/>
    </location>
</feature>
<dbReference type="Gene3D" id="3.60.21.70">
    <property type="entry name" value="PhoD-like phosphatase"/>
    <property type="match status" value="1"/>
</dbReference>
<dbReference type="InterPro" id="IPR018946">
    <property type="entry name" value="PhoD-like_MPP"/>
</dbReference>
<dbReference type="InterPro" id="IPR032093">
    <property type="entry name" value="PhoD_N"/>
</dbReference>
<dbReference type="OrthoDB" id="44589at2759"/>
<sequence>MVGGQYGHFLHGVASGDPLPNAIVLWTRLTPFRQNATDAYRVQWAVWEVGSVDEGSPKSTAAKGEAAAVEENDFTVKELKVRSVPRGMGRWGGLVGVKPTRWTSGRRCDQAFSMPTASRVAHPDHPRARLSYAVFSCANRGFGSFRAYAAALERSRELREPLDFWLHLGDYIYEYGDGYYPKPSETVVPGLQPRNDVVDLQEYRQRHAHYRLDPDLQRLSASAPMISIWDDHEVANDDFKDGAENHEEQQGAFEARKLAAIRAYHEWLPTRVEFDLANSSAAPWMRWRRFDFGSLATLLMLETRLVARTSQAEVTAQTVRSQIAGVLNGAWALSPSAWAGGRIEKKLLRVRSEVEAHRNSPNKRMLGDDQLAWISQQASSKGQWLLIGQPQVVQELMSPNFQAAIDKKRRQGDVATAEYWDAVVQNLTKRGRGYRNFTGPGVNTEALVSSSLRNAFLVDLAAGQFQIQLNFDSWTGYVAERRRLAEALRAAKGGIIYGGDSHNAWAGTLRAEDGASVAVDFDGMSVTSPGVESERPFLPPSLEAAAWQAANPDLTWADTSRRGFMLVKLTPDLHHLEYIAVDVTSPSQGIDEGSTCLAAVDVRDRELRMSACRALVAEPVPEAWPWLPMASLLASWASFCALGAFLGCLLSRCRILRPSSRPGLYEKHMDNDEVTPQRMGIDIG</sequence>
<comment type="caution">
    <text evidence="3">The sequence shown here is derived from an EMBL/GenBank/DDBJ whole genome shotgun (WGS) entry which is preliminary data.</text>
</comment>
<dbReference type="AlphaFoldDB" id="A0A812J6H0"/>
<reference evidence="3" key="1">
    <citation type="submission" date="2021-02" db="EMBL/GenBank/DDBJ databases">
        <authorList>
            <person name="Dougan E. K."/>
            <person name="Rhodes N."/>
            <person name="Thang M."/>
            <person name="Chan C."/>
        </authorList>
    </citation>
    <scope>NUCLEOTIDE SEQUENCE</scope>
</reference>
<dbReference type="PANTHER" id="PTHR43606:SF2">
    <property type="entry name" value="ALKALINE PHOSPHATASE FAMILY PROTEIN (AFU_ORTHOLOGUE AFUA_5G03860)"/>
    <property type="match status" value="1"/>
</dbReference>
<evidence type="ECO:0000313" key="4">
    <source>
        <dbReference type="Proteomes" id="UP000604046"/>
    </source>
</evidence>
<dbReference type="Pfam" id="PF16655">
    <property type="entry name" value="PhoD_N"/>
    <property type="match status" value="1"/>
</dbReference>
<dbReference type="PANTHER" id="PTHR43606">
    <property type="entry name" value="PHOSPHATASE, PUTATIVE (AFU_ORTHOLOGUE AFUA_6G08710)-RELATED"/>
    <property type="match status" value="1"/>
</dbReference>
<organism evidence="3 4">
    <name type="scientific">Symbiodinium natans</name>
    <dbReference type="NCBI Taxonomy" id="878477"/>
    <lineage>
        <taxon>Eukaryota</taxon>
        <taxon>Sar</taxon>
        <taxon>Alveolata</taxon>
        <taxon>Dinophyceae</taxon>
        <taxon>Suessiales</taxon>
        <taxon>Symbiodiniaceae</taxon>
        <taxon>Symbiodinium</taxon>
    </lineage>
</organism>
<gene>
    <name evidence="3" type="primary">pld</name>
    <name evidence="3" type="ORF">SNAT2548_LOCUS5973</name>
</gene>
<evidence type="ECO:0000259" key="1">
    <source>
        <dbReference type="Pfam" id="PF09423"/>
    </source>
</evidence>
<protein>
    <submittedName>
        <fullName evidence="3">Pld protein</fullName>
    </submittedName>
</protein>
<dbReference type="SUPFAM" id="SSF56300">
    <property type="entry name" value="Metallo-dependent phosphatases"/>
    <property type="match status" value="1"/>
</dbReference>
<dbReference type="InterPro" id="IPR052900">
    <property type="entry name" value="Phospholipid_Metab_Enz"/>
</dbReference>
<dbReference type="EMBL" id="CAJNDS010000389">
    <property type="protein sequence ID" value="CAE7200788.1"/>
    <property type="molecule type" value="Genomic_DNA"/>
</dbReference>
<dbReference type="Pfam" id="PF09423">
    <property type="entry name" value="PhoD"/>
    <property type="match status" value="1"/>
</dbReference>
<accession>A0A812J6H0</accession>
<feature type="domain" description="Phospholipase D N-terminal" evidence="2">
    <location>
        <begin position="11"/>
        <end position="77"/>
    </location>
</feature>
<name>A0A812J6H0_9DINO</name>
<dbReference type="InterPro" id="IPR029052">
    <property type="entry name" value="Metallo-depent_PP-like"/>
</dbReference>
<dbReference type="Gene3D" id="2.60.40.380">
    <property type="entry name" value="Purple acid phosphatase-like, N-terminal"/>
    <property type="match status" value="1"/>
</dbReference>